<accession>A0A199V0Q7</accession>
<evidence type="ECO:0000256" key="1">
    <source>
        <dbReference type="SAM" id="MobiDB-lite"/>
    </source>
</evidence>
<proteinExistence type="predicted"/>
<reference evidence="2 3" key="1">
    <citation type="journal article" date="2016" name="DNA Res.">
        <title>The draft genome of MD-2 pineapple using hybrid error correction of long reads.</title>
        <authorList>
            <person name="Redwan R.M."/>
            <person name="Saidin A."/>
            <person name="Kumar S.V."/>
        </authorList>
    </citation>
    <scope>NUCLEOTIDE SEQUENCE [LARGE SCALE GENOMIC DNA]</scope>
    <source>
        <strain evidence="3">cv. MD2</strain>
        <tissue evidence="2">Leaf</tissue>
    </source>
</reference>
<feature type="compositionally biased region" description="Basic and acidic residues" evidence="1">
    <location>
        <begin position="7"/>
        <end position="24"/>
    </location>
</feature>
<sequence>MSSSHIGAKDRADHGNEPPSEKRGSTAKSRTKIPTSTLIIATRWNAIRQPAIPMIVVDASIRAKKPPMMEPILPVS</sequence>
<feature type="region of interest" description="Disordered" evidence="1">
    <location>
        <begin position="1"/>
        <end position="34"/>
    </location>
</feature>
<protein>
    <submittedName>
        <fullName evidence="2">Uncharacterized protein</fullName>
    </submittedName>
</protein>
<dbReference type="EMBL" id="LSRQ01003801">
    <property type="protein sequence ID" value="OAY70662.1"/>
    <property type="molecule type" value="Genomic_DNA"/>
</dbReference>
<gene>
    <name evidence="2" type="ORF">ACMD2_22842</name>
</gene>
<comment type="caution">
    <text evidence="2">The sequence shown here is derived from an EMBL/GenBank/DDBJ whole genome shotgun (WGS) entry which is preliminary data.</text>
</comment>
<evidence type="ECO:0000313" key="2">
    <source>
        <dbReference type="EMBL" id="OAY70662.1"/>
    </source>
</evidence>
<evidence type="ECO:0000313" key="3">
    <source>
        <dbReference type="Proteomes" id="UP000092600"/>
    </source>
</evidence>
<organism evidence="2 3">
    <name type="scientific">Ananas comosus</name>
    <name type="common">Pineapple</name>
    <name type="synonym">Ananas ananas</name>
    <dbReference type="NCBI Taxonomy" id="4615"/>
    <lineage>
        <taxon>Eukaryota</taxon>
        <taxon>Viridiplantae</taxon>
        <taxon>Streptophyta</taxon>
        <taxon>Embryophyta</taxon>
        <taxon>Tracheophyta</taxon>
        <taxon>Spermatophyta</taxon>
        <taxon>Magnoliopsida</taxon>
        <taxon>Liliopsida</taxon>
        <taxon>Poales</taxon>
        <taxon>Bromeliaceae</taxon>
        <taxon>Bromelioideae</taxon>
        <taxon>Ananas</taxon>
    </lineage>
</organism>
<dbReference type="AlphaFoldDB" id="A0A199V0Q7"/>
<name>A0A199V0Q7_ANACO</name>
<dbReference type="Proteomes" id="UP000092600">
    <property type="component" value="Unassembled WGS sequence"/>
</dbReference>